<keyword evidence="2" id="KW-1185">Reference proteome</keyword>
<dbReference type="Proteomes" id="UP000276133">
    <property type="component" value="Unassembled WGS sequence"/>
</dbReference>
<organism evidence="1 2">
    <name type="scientific">Brachionus plicatilis</name>
    <name type="common">Marine rotifer</name>
    <name type="synonym">Brachionus muelleri</name>
    <dbReference type="NCBI Taxonomy" id="10195"/>
    <lineage>
        <taxon>Eukaryota</taxon>
        <taxon>Metazoa</taxon>
        <taxon>Spiralia</taxon>
        <taxon>Gnathifera</taxon>
        <taxon>Rotifera</taxon>
        <taxon>Eurotatoria</taxon>
        <taxon>Monogononta</taxon>
        <taxon>Pseudotrocha</taxon>
        <taxon>Ploima</taxon>
        <taxon>Brachionidae</taxon>
        <taxon>Brachionus</taxon>
    </lineage>
</organism>
<protein>
    <submittedName>
        <fullName evidence="1">Uncharacterized protein</fullName>
    </submittedName>
</protein>
<evidence type="ECO:0000313" key="2">
    <source>
        <dbReference type="Proteomes" id="UP000276133"/>
    </source>
</evidence>
<comment type="caution">
    <text evidence="1">The sequence shown here is derived from an EMBL/GenBank/DDBJ whole genome shotgun (WGS) entry which is preliminary data.</text>
</comment>
<dbReference type="AlphaFoldDB" id="A0A3M7QLV6"/>
<gene>
    <name evidence="1" type="ORF">BpHYR1_043036</name>
</gene>
<sequence>MKIVFGNSYPNMIVKLRKLFCLKNLADSILHLTRTFDIFLAFASLEKKELLTILSSRHQKV</sequence>
<accession>A0A3M7QLV6</accession>
<evidence type="ECO:0000313" key="1">
    <source>
        <dbReference type="EMBL" id="RNA12253.1"/>
    </source>
</evidence>
<reference evidence="1 2" key="1">
    <citation type="journal article" date="2018" name="Sci. Rep.">
        <title>Genomic signatures of local adaptation to the degree of environmental predictability in rotifers.</title>
        <authorList>
            <person name="Franch-Gras L."/>
            <person name="Hahn C."/>
            <person name="Garcia-Roger E.M."/>
            <person name="Carmona M.J."/>
            <person name="Serra M."/>
            <person name="Gomez A."/>
        </authorList>
    </citation>
    <scope>NUCLEOTIDE SEQUENCE [LARGE SCALE GENOMIC DNA]</scope>
    <source>
        <strain evidence="1">HYR1</strain>
    </source>
</reference>
<name>A0A3M7QLV6_BRAPC</name>
<proteinExistence type="predicted"/>
<dbReference type="EMBL" id="REGN01005734">
    <property type="protein sequence ID" value="RNA12253.1"/>
    <property type="molecule type" value="Genomic_DNA"/>
</dbReference>